<organism evidence="1 2">
    <name type="scientific">Brevibacterium spongiae</name>
    <dbReference type="NCBI Taxonomy" id="2909672"/>
    <lineage>
        <taxon>Bacteria</taxon>
        <taxon>Bacillati</taxon>
        <taxon>Actinomycetota</taxon>
        <taxon>Actinomycetes</taxon>
        <taxon>Micrococcales</taxon>
        <taxon>Brevibacteriaceae</taxon>
        <taxon>Brevibacterium</taxon>
    </lineage>
</organism>
<proteinExistence type="predicted"/>
<evidence type="ECO:0000313" key="2">
    <source>
        <dbReference type="Proteomes" id="UP001064879"/>
    </source>
</evidence>
<evidence type="ECO:0000313" key="1">
    <source>
        <dbReference type="EMBL" id="UVI36400.1"/>
    </source>
</evidence>
<dbReference type="Proteomes" id="UP001064879">
    <property type="component" value="Chromosome"/>
</dbReference>
<accession>A0ABY5SQ12</accession>
<gene>
    <name evidence="1" type="ORF">L1F31_01660</name>
</gene>
<dbReference type="RefSeq" id="WP_139906659.1">
    <property type="nucleotide sequence ID" value="NZ_CP093443.1"/>
</dbReference>
<keyword evidence="2" id="KW-1185">Reference proteome</keyword>
<sequence>MLLERIFDADLAHASYLTVCQAADQRSFDKFPYILNYTGEITTESETVRSSRPQGHFLCLND</sequence>
<name>A0ABY5SQ12_9MICO</name>
<protein>
    <submittedName>
        <fullName evidence="1">Uncharacterized protein</fullName>
    </submittedName>
</protein>
<reference evidence="1" key="1">
    <citation type="submission" date="2022-03" db="EMBL/GenBank/DDBJ databases">
        <title>Brevibacterium spongiae sp. nov., isolated from marine sponge.</title>
        <authorList>
            <person name="Li Z."/>
            <person name="Zhang M."/>
        </authorList>
    </citation>
    <scope>NUCLEOTIDE SEQUENCE</scope>
    <source>
        <strain evidence="1">WHS-Z9</strain>
    </source>
</reference>
<dbReference type="EMBL" id="CP093443">
    <property type="protein sequence ID" value="UVI36400.1"/>
    <property type="molecule type" value="Genomic_DNA"/>
</dbReference>